<dbReference type="AlphaFoldDB" id="A0A9P6JR91"/>
<feature type="transmembrane region" description="Helical" evidence="6">
    <location>
        <begin position="394"/>
        <end position="415"/>
    </location>
</feature>
<keyword evidence="5 6" id="KW-0472">Membrane</keyword>
<sequence>MSEKQDLEKTSSISSGKEGSSISEVDREFERKTLRYVDWRILPILAMVYSFALIDRTNMGAAYTAGMKTDLQLAVGNRFNLANSLFFLPYTLLQLPGNLILRKVGARNWLSFIVLAWGAVELGMGFVHTWRQLVVLRVLLGVLEASFFPSLLFILSTWYKRHEYQTRLATFYVLAVTTGGFSSILAYVFSLLNGRGGLAGWRWIFVMEGIITLFLGIMAFLFIPEFPDQNNFLTPEQTALILKRIDDDRGDALPDPLTTQKVLHHLKDWTIWAYGLMFLLASLPSYSQSFFLPIILKGMGWSTTASLLLSAPPYGPAVPYTLLVAWLADRYKHRSGFIAISVIICTVGVTLLAFAKSNDVRYFGAFLNGIGNNGAIPTILAYSSNNVVSHSKRSVQTALLVTLGSFGGIIATNIYVAKDAPRYTKGLSVTMASQGLLLVILVILTLHFKRQNRLQREGKRSKPIEGQEGFYYTL</sequence>
<feature type="transmembrane region" description="Helical" evidence="6">
    <location>
        <begin position="134"/>
        <end position="159"/>
    </location>
</feature>
<evidence type="ECO:0000256" key="1">
    <source>
        <dbReference type="ARBA" id="ARBA00004141"/>
    </source>
</evidence>
<comment type="caution">
    <text evidence="8">The sequence shown here is derived from an EMBL/GenBank/DDBJ whole genome shotgun (WGS) entry which is preliminary data.</text>
</comment>
<feature type="transmembrane region" description="Helical" evidence="6">
    <location>
        <begin position="271"/>
        <end position="295"/>
    </location>
</feature>
<keyword evidence="2" id="KW-0813">Transport</keyword>
<dbReference type="InterPro" id="IPR020846">
    <property type="entry name" value="MFS_dom"/>
</dbReference>
<feature type="transmembrane region" description="Helical" evidence="6">
    <location>
        <begin position="81"/>
        <end position="101"/>
    </location>
</feature>
<feature type="transmembrane region" description="Helical" evidence="6">
    <location>
        <begin position="427"/>
        <end position="446"/>
    </location>
</feature>
<comment type="subcellular location">
    <subcellularLocation>
        <location evidence="1">Membrane</location>
        <topology evidence="1">Multi-pass membrane protein</topology>
    </subcellularLocation>
</comment>
<dbReference type="GO" id="GO:0016020">
    <property type="term" value="C:membrane"/>
    <property type="evidence" value="ECO:0007669"/>
    <property type="project" value="UniProtKB-SubCell"/>
</dbReference>
<organism evidence="8 9">
    <name type="scientific">Crepidotus variabilis</name>
    <dbReference type="NCBI Taxonomy" id="179855"/>
    <lineage>
        <taxon>Eukaryota</taxon>
        <taxon>Fungi</taxon>
        <taxon>Dikarya</taxon>
        <taxon>Basidiomycota</taxon>
        <taxon>Agaricomycotina</taxon>
        <taxon>Agaricomycetes</taxon>
        <taxon>Agaricomycetidae</taxon>
        <taxon>Agaricales</taxon>
        <taxon>Agaricineae</taxon>
        <taxon>Crepidotaceae</taxon>
        <taxon>Crepidotus</taxon>
    </lineage>
</organism>
<dbReference type="PANTHER" id="PTHR43791:SF3">
    <property type="entry name" value="MAJOR FACILITATOR SUPERFAMILY (MFS) PROFILE DOMAIN-CONTAINING PROTEIN"/>
    <property type="match status" value="1"/>
</dbReference>
<evidence type="ECO:0000256" key="4">
    <source>
        <dbReference type="ARBA" id="ARBA00022989"/>
    </source>
</evidence>
<dbReference type="FunFam" id="1.20.1250.20:FF:000013">
    <property type="entry name" value="MFS general substrate transporter"/>
    <property type="match status" value="1"/>
</dbReference>
<gene>
    <name evidence="8" type="ORF">CPB83DRAFT_811712</name>
</gene>
<evidence type="ECO:0000259" key="7">
    <source>
        <dbReference type="PROSITE" id="PS50850"/>
    </source>
</evidence>
<accession>A0A9P6JR91</accession>
<feature type="transmembrane region" description="Helical" evidence="6">
    <location>
        <begin position="201"/>
        <end position="223"/>
    </location>
</feature>
<reference evidence="8" key="1">
    <citation type="submission" date="2020-11" db="EMBL/GenBank/DDBJ databases">
        <authorList>
            <consortium name="DOE Joint Genome Institute"/>
            <person name="Ahrendt S."/>
            <person name="Riley R."/>
            <person name="Andreopoulos W."/>
            <person name="Labutti K."/>
            <person name="Pangilinan J."/>
            <person name="Ruiz-Duenas F.J."/>
            <person name="Barrasa J.M."/>
            <person name="Sanchez-Garcia M."/>
            <person name="Camarero S."/>
            <person name="Miyauchi S."/>
            <person name="Serrano A."/>
            <person name="Linde D."/>
            <person name="Babiker R."/>
            <person name="Drula E."/>
            <person name="Ayuso-Fernandez I."/>
            <person name="Pacheco R."/>
            <person name="Padilla G."/>
            <person name="Ferreira P."/>
            <person name="Barriuso J."/>
            <person name="Kellner H."/>
            <person name="Castanera R."/>
            <person name="Alfaro M."/>
            <person name="Ramirez L."/>
            <person name="Pisabarro A.G."/>
            <person name="Kuo A."/>
            <person name="Tritt A."/>
            <person name="Lipzen A."/>
            <person name="He G."/>
            <person name="Yan M."/>
            <person name="Ng V."/>
            <person name="Cullen D."/>
            <person name="Martin F."/>
            <person name="Rosso M.-N."/>
            <person name="Henrissat B."/>
            <person name="Hibbett D."/>
            <person name="Martinez A.T."/>
            <person name="Grigoriev I.V."/>
        </authorList>
    </citation>
    <scope>NUCLEOTIDE SEQUENCE</scope>
    <source>
        <strain evidence="8">CBS 506.95</strain>
    </source>
</reference>
<feature type="domain" description="Major facilitator superfamily (MFS) profile" evidence="7">
    <location>
        <begin position="41"/>
        <end position="453"/>
    </location>
</feature>
<dbReference type="GO" id="GO:0022857">
    <property type="term" value="F:transmembrane transporter activity"/>
    <property type="evidence" value="ECO:0007669"/>
    <property type="project" value="InterPro"/>
</dbReference>
<dbReference type="SUPFAM" id="SSF103473">
    <property type="entry name" value="MFS general substrate transporter"/>
    <property type="match status" value="1"/>
</dbReference>
<evidence type="ECO:0000256" key="6">
    <source>
        <dbReference type="SAM" id="Phobius"/>
    </source>
</evidence>
<keyword evidence="9" id="KW-1185">Reference proteome</keyword>
<dbReference type="Pfam" id="PF07690">
    <property type="entry name" value="MFS_1"/>
    <property type="match status" value="1"/>
</dbReference>
<name>A0A9P6JR91_9AGAR</name>
<keyword evidence="3 6" id="KW-0812">Transmembrane</keyword>
<protein>
    <submittedName>
        <fullName evidence="8">Major facilitator superfamily domain-containing protein</fullName>
    </submittedName>
</protein>
<evidence type="ECO:0000256" key="3">
    <source>
        <dbReference type="ARBA" id="ARBA00022692"/>
    </source>
</evidence>
<evidence type="ECO:0000313" key="9">
    <source>
        <dbReference type="Proteomes" id="UP000807306"/>
    </source>
</evidence>
<proteinExistence type="predicted"/>
<feature type="transmembrane region" description="Helical" evidence="6">
    <location>
        <begin position="171"/>
        <end position="189"/>
    </location>
</feature>
<dbReference type="Gene3D" id="1.20.1250.20">
    <property type="entry name" value="MFS general substrate transporter like domains"/>
    <property type="match status" value="2"/>
</dbReference>
<evidence type="ECO:0000256" key="2">
    <source>
        <dbReference type="ARBA" id="ARBA00022448"/>
    </source>
</evidence>
<dbReference type="EMBL" id="MU157844">
    <property type="protein sequence ID" value="KAF9529668.1"/>
    <property type="molecule type" value="Genomic_DNA"/>
</dbReference>
<dbReference type="PROSITE" id="PS50850">
    <property type="entry name" value="MFS"/>
    <property type="match status" value="1"/>
</dbReference>
<feature type="transmembrane region" description="Helical" evidence="6">
    <location>
        <begin position="335"/>
        <end position="355"/>
    </location>
</feature>
<evidence type="ECO:0000256" key="5">
    <source>
        <dbReference type="ARBA" id="ARBA00023136"/>
    </source>
</evidence>
<feature type="transmembrane region" description="Helical" evidence="6">
    <location>
        <begin position="307"/>
        <end position="328"/>
    </location>
</feature>
<dbReference type="InterPro" id="IPR011701">
    <property type="entry name" value="MFS"/>
</dbReference>
<dbReference type="FunFam" id="1.20.1250.20:FF:000018">
    <property type="entry name" value="MFS transporter permease"/>
    <property type="match status" value="1"/>
</dbReference>
<dbReference type="InterPro" id="IPR036259">
    <property type="entry name" value="MFS_trans_sf"/>
</dbReference>
<evidence type="ECO:0000313" key="8">
    <source>
        <dbReference type="EMBL" id="KAF9529668.1"/>
    </source>
</evidence>
<feature type="transmembrane region" description="Helical" evidence="6">
    <location>
        <begin position="361"/>
        <end position="382"/>
    </location>
</feature>
<dbReference type="OrthoDB" id="3639251at2759"/>
<keyword evidence="4 6" id="KW-1133">Transmembrane helix</keyword>
<dbReference type="PANTHER" id="PTHR43791">
    <property type="entry name" value="PERMEASE-RELATED"/>
    <property type="match status" value="1"/>
</dbReference>
<feature type="transmembrane region" description="Helical" evidence="6">
    <location>
        <begin position="37"/>
        <end position="54"/>
    </location>
</feature>
<feature type="transmembrane region" description="Helical" evidence="6">
    <location>
        <begin position="108"/>
        <end position="128"/>
    </location>
</feature>
<dbReference type="Proteomes" id="UP000807306">
    <property type="component" value="Unassembled WGS sequence"/>
</dbReference>